<feature type="region of interest" description="Disordered" evidence="1">
    <location>
        <begin position="149"/>
        <end position="168"/>
    </location>
</feature>
<dbReference type="HOGENOM" id="CLU_591849_0_0_1"/>
<feature type="region of interest" description="Disordered" evidence="1">
    <location>
        <begin position="209"/>
        <end position="243"/>
    </location>
</feature>
<keyword evidence="3" id="KW-1185">Reference proteome</keyword>
<evidence type="ECO:0000256" key="1">
    <source>
        <dbReference type="SAM" id="MobiDB-lite"/>
    </source>
</evidence>
<feature type="region of interest" description="Disordered" evidence="1">
    <location>
        <begin position="1"/>
        <end position="90"/>
    </location>
</feature>
<dbReference type="VEuPathDB" id="FungiDB:CC1G_00023"/>
<dbReference type="GeneID" id="6013441"/>
<comment type="caution">
    <text evidence="2">The sequence shown here is derived from an EMBL/GenBank/DDBJ whole genome shotgun (WGS) entry which is preliminary data.</text>
</comment>
<dbReference type="InParanoid" id="A8NWG6"/>
<dbReference type="AlphaFoldDB" id="A8NWG6"/>
<gene>
    <name evidence="2" type="ORF">CC1G_00023</name>
</gene>
<feature type="compositionally biased region" description="Polar residues" evidence="1">
    <location>
        <begin position="41"/>
        <end position="50"/>
    </location>
</feature>
<evidence type="ECO:0000313" key="2">
    <source>
        <dbReference type="EMBL" id="EAU84504.2"/>
    </source>
</evidence>
<protein>
    <submittedName>
        <fullName evidence="2">Uncharacterized protein</fullName>
    </submittedName>
</protein>
<reference evidence="2 3" key="1">
    <citation type="journal article" date="2010" name="Proc. Natl. Acad. Sci. U.S.A.">
        <title>Insights into evolution of multicellular fungi from the assembled chromosomes of the mushroom Coprinopsis cinerea (Coprinus cinereus).</title>
        <authorList>
            <person name="Stajich J.E."/>
            <person name="Wilke S.K."/>
            <person name="Ahren D."/>
            <person name="Au C.H."/>
            <person name="Birren B.W."/>
            <person name="Borodovsky M."/>
            <person name="Burns C."/>
            <person name="Canback B."/>
            <person name="Casselton L.A."/>
            <person name="Cheng C.K."/>
            <person name="Deng J."/>
            <person name="Dietrich F.S."/>
            <person name="Fargo D.C."/>
            <person name="Farman M.L."/>
            <person name="Gathman A.C."/>
            <person name="Goldberg J."/>
            <person name="Guigo R."/>
            <person name="Hoegger P.J."/>
            <person name="Hooker J.B."/>
            <person name="Huggins A."/>
            <person name="James T.Y."/>
            <person name="Kamada T."/>
            <person name="Kilaru S."/>
            <person name="Kodira C."/>
            <person name="Kues U."/>
            <person name="Kupfer D."/>
            <person name="Kwan H.S."/>
            <person name="Lomsadze A."/>
            <person name="Li W."/>
            <person name="Lilly W.W."/>
            <person name="Ma L.J."/>
            <person name="Mackey A.J."/>
            <person name="Manning G."/>
            <person name="Martin F."/>
            <person name="Muraguchi H."/>
            <person name="Natvig D.O."/>
            <person name="Palmerini H."/>
            <person name="Ramesh M.A."/>
            <person name="Rehmeyer C.J."/>
            <person name="Roe B.A."/>
            <person name="Shenoy N."/>
            <person name="Stanke M."/>
            <person name="Ter-Hovhannisyan V."/>
            <person name="Tunlid A."/>
            <person name="Velagapudi R."/>
            <person name="Vision T.J."/>
            <person name="Zeng Q."/>
            <person name="Zolan M.E."/>
            <person name="Pukkila P.J."/>
        </authorList>
    </citation>
    <scope>NUCLEOTIDE SEQUENCE [LARGE SCALE GENOMIC DNA]</scope>
    <source>
        <strain evidence="3">Okayama-7 / 130 / ATCC MYA-4618 / FGSC 9003</strain>
    </source>
</reference>
<dbReference type="RefSeq" id="XP_001836887.2">
    <property type="nucleotide sequence ID" value="XM_001836835.2"/>
</dbReference>
<sequence length="462" mass="51739">MPTHQFFRLKNKSSQQSPSSFHPKLSSKHASLLVEDESNLEADSNISAHSSEGPYELGATEGEEYDYLGDGANQLPLNKEGPAGGKQGNRSIRTIIQADKVFKAGETGNHQEKMSEFDMAVLLPMLAAQLKAKLVLANQRADAQLAQLSKEAGTSKARKPPARDPDDFYVYTDDEDVEMKVIEINDSDEESDDDDFRMPIDSAALTTSARNAHANASTAGTSTCQPNPTAEHPGPERIQPIEPVPKFNPIASAQAQRAAYYAYRPQDRRKYLHFGQSNRIVHRAPRAPRNSTLDHAKKREAVLKALVKKTKVEQVVRPTTDDLYPLNRKNGVLKTGSGNAPLDFNPNAPANSNATTKGIPIARFIERTSDLERLRARNAREGMEARRDKNYISTLELNLQWCEQHERHPDFTIARLIDSRLLQVLDDFRHVKNGPGLPHLKERVVAFCRRWREKLREVKVTV</sequence>
<organism evidence="2 3">
    <name type="scientific">Coprinopsis cinerea (strain Okayama-7 / 130 / ATCC MYA-4618 / FGSC 9003)</name>
    <name type="common">Inky cap fungus</name>
    <name type="synonym">Hormographiella aspergillata</name>
    <dbReference type="NCBI Taxonomy" id="240176"/>
    <lineage>
        <taxon>Eukaryota</taxon>
        <taxon>Fungi</taxon>
        <taxon>Dikarya</taxon>
        <taxon>Basidiomycota</taxon>
        <taxon>Agaricomycotina</taxon>
        <taxon>Agaricomycetes</taxon>
        <taxon>Agaricomycetidae</taxon>
        <taxon>Agaricales</taxon>
        <taxon>Agaricineae</taxon>
        <taxon>Psathyrellaceae</taxon>
        <taxon>Coprinopsis</taxon>
    </lineage>
</organism>
<feature type="compositionally biased region" description="Polar residues" evidence="1">
    <location>
        <begin position="209"/>
        <end position="228"/>
    </location>
</feature>
<name>A8NWG6_COPC7</name>
<dbReference type="Proteomes" id="UP000001861">
    <property type="component" value="Unassembled WGS sequence"/>
</dbReference>
<proteinExistence type="predicted"/>
<evidence type="ECO:0000313" key="3">
    <source>
        <dbReference type="Proteomes" id="UP000001861"/>
    </source>
</evidence>
<accession>A8NWG6</accession>
<dbReference type="KEGG" id="cci:CC1G_00023"/>
<dbReference type="EMBL" id="AACS02000005">
    <property type="protein sequence ID" value="EAU84504.2"/>
    <property type="molecule type" value="Genomic_DNA"/>
</dbReference>